<keyword evidence="2" id="KW-0233">DNA recombination</keyword>
<dbReference type="Gene3D" id="1.10.10.60">
    <property type="entry name" value="Homeodomain-like"/>
    <property type="match status" value="1"/>
</dbReference>
<dbReference type="GO" id="GO:0015074">
    <property type="term" value="P:DNA integration"/>
    <property type="evidence" value="ECO:0007669"/>
    <property type="project" value="InterPro"/>
</dbReference>
<dbReference type="GO" id="GO:0000976">
    <property type="term" value="F:transcription cis-regulatory region binding"/>
    <property type="evidence" value="ECO:0007669"/>
    <property type="project" value="TreeGrafter"/>
</dbReference>
<evidence type="ECO:0000313" key="5">
    <source>
        <dbReference type="EMBL" id="OKH22996.1"/>
    </source>
</evidence>
<dbReference type="STRING" id="1921803.NIES593_11050"/>
<evidence type="ECO:0000256" key="3">
    <source>
        <dbReference type="PROSITE-ProRule" id="PRU00335"/>
    </source>
</evidence>
<dbReference type="SUPFAM" id="SSF46689">
    <property type="entry name" value="Homeodomain-like"/>
    <property type="match status" value="1"/>
</dbReference>
<sequence length="401" mass="44437">MTAQKKSTRTRLIEAALELFAAQGVTETTTKAVAERAQVNEVTLFRHFGSKYGLLLAVMEEYANFAQLGKALVEQAISKKSIAEALKAYAQESLQALERVPELVRSVVGDAGQYPLENRLAIGEGLSQANRRVAECLADAIADRGWQSRFPAEKLASLLNGLLLGYFIIDLTSEGDALWEGKEDFLESLVELFLHGAIAPQTPTTAKVAPIADLPSNLVHAILQRARKLGRQEYALAYVLFGGGLTATEIVRLERSHSLSDSHQHILQINCGAVRQVPLAHWIMGKRYGSSTNNPLTQWLKSRKDDRAALFLNQEGQPMSEQELQTLWQNLTQGLLTLEGKPPTIEQARQTWCVEMLMKGIALEDLSILSGMDIEELQPFDRRAREKAAIEQAHRLDRKSG</sequence>
<dbReference type="EMBL" id="MRCB01000011">
    <property type="protein sequence ID" value="OKH22996.1"/>
    <property type="molecule type" value="Genomic_DNA"/>
</dbReference>
<dbReference type="Gene3D" id="1.10.357.10">
    <property type="entry name" value="Tetracycline Repressor, domain 2"/>
    <property type="match status" value="1"/>
</dbReference>
<feature type="DNA-binding region" description="H-T-H motif" evidence="3">
    <location>
        <begin position="29"/>
        <end position="48"/>
    </location>
</feature>
<evidence type="ECO:0000259" key="4">
    <source>
        <dbReference type="PROSITE" id="PS50977"/>
    </source>
</evidence>
<comment type="caution">
    <text evidence="5">The sequence shown here is derived from an EMBL/GenBank/DDBJ whole genome shotgun (WGS) entry which is preliminary data.</text>
</comment>
<dbReference type="RefSeq" id="WP_073599630.1">
    <property type="nucleotide sequence ID" value="NZ_MRCB01000011.1"/>
</dbReference>
<dbReference type="Proteomes" id="UP000186868">
    <property type="component" value="Unassembled WGS sequence"/>
</dbReference>
<dbReference type="InterPro" id="IPR036271">
    <property type="entry name" value="Tet_transcr_reg_TetR-rel_C_sf"/>
</dbReference>
<dbReference type="SUPFAM" id="SSF56349">
    <property type="entry name" value="DNA breaking-rejoining enzymes"/>
    <property type="match status" value="1"/>
</dbReference>
<dbReference type="Pfam" id="PF00589">
    <property type="entry name" value="Phage_integrase"/>
    <property type="match status" value="1"/>
</dbReference>
<name>A0A1U7HHD1_9CYAN</name>
<keyword evidence="1 3" id="KW-0238">DNA-binding</keyword>
<proteinExistence type="predicted"/>
<dbReference type="InterPro" id="IPR013762">
    <property type="entry name" value="Integrase-like_cat_sf"/>
</dbReference>
<dbReference type="PRINTS" id="PR00455">
    <property type="entry name" value="HTHTETR"/>
</dbReference>
<protein>
    <submittedName>
        <fullName evidence="5">TetR family transcriptional regulator</fullName>
    </submittedName>
</protein>
<dbReference type="GO" id="GO:0003700">
    <property type="term" value="F:DNA-binding transcription factor activity"/>
    <property type="evidence" value="ECO:0007669"/>
    <property type="project" value="TreeGrafter"/>
</dbReference>
<dbReference type="Pfam" id="PF00440">
    <property type="entry name" value="TetR_N"/>
    <property type="match status" value="1"/>
</dbReference>
<accession>A0A1U7HHD1</accession>
<dbReference type="OrthoDB" id="277085at2"/>
<dbReference type="Gene3D" id="1.10.443.10">
    <property type="entry name" value="Intergrase catalytic core"/>
    <property type="match status" value="1"/>
</dbReference>
<dbReference type="InterPro" id="IPR009057">
    <property type="entry name" value="Homeodomain-like_sf"/>
</dbReference>
<evidence type="ECO:0000256" key="1">
    <source>
        <dbReference type="ARBA" id="ARBA00023125"/>
    </source>
</evidence>
<dbReference type="PANTHER" id="PTHR30055:SF226">
    <property type="entry name" value="HTH-TYPE TRANSCRIPTIONAL REGULATOR PKSA"/>
    <property type="match status" value="1"/>
</dbReference>
<dbReference type="InterPro" id="IPR050109">
    <property type="entry name" value="HTH-type_TetR-like_transc_reg"/>
</dbReference>
<dbReference type="PANTHER" id="PTHR30055">
    <property type="entry name" value="HTH-TYPE TRANSCRIPTIONAL REGULATOR RUTR"/>
    <property type="match status" value="1"/>
</dbReference>
<dbReference type="GO" id="GO:0006310">
    <property type="term" value="P:DNA recombination"/>
    <property type="evidence" value="ECO:0007669"/>
    <property type="project" value="UniProtKB-KW"/>
</dbReference>
<dbReference type="InterPro" id="IPR001647">
    <property type="entry name" value="HTH_TetR"/>
</dbReference>
<dbReference type="PROSITE" id="PS50977">
    <property type="entry name" value="HTH_TETR_2"/>
    <property type="match status" value="1"/>
</dbReference>
<evidence type="ECO:0000256" key="2">
    <source>
        <dbReference type="ARBA" id="ARBA00023172"/>
    </source>
</evidence>
<organism evidence="5 6">
    <name type="scientific">Hydrococcus rivularis NIES-593</name>
    <dbReference type="NCBI Taxonomy" id="1921803"/>
    <lineage>
        <taxon>Bacteria</taxon>
        <taxon>Bacillati</taxon>
        <taxon>Cyanobacteriota</taxon>
        <taxon>Cyanophyceae</taxon>
        <taxon>Pleurocapsales</taxon>
        <taxon>Hydrococcaceae</taxon>
        <taxon>Hydrococcus</taxon>
    </lineage>
</organism>
<reference evidence="5 6" key="1">
    <citation type="submission" date="2016-11" db="EMBL/GenBank/DDBJ databases">
        <title>Draft Genome Sequences of Nine Cyanobacterial Strains from Diverse Habitats.</title>
        <authorList>
            <person name="Zhu T."/>
            <person name="Hou S."/>
            <person name="Lu X."/>
            <person name="Hess W.R."/>
        </authorList>
    </citation>
    <scope>NUCLEOTIDE SEQUENCE [LARGE SCALE GENOMIC DNA]</scope>
    <source>
        <strain evidence="5 6">NIES-593</strain>
    </source>
</reference>
<gene>
    <name evidence="5" type="ORF">NIES593_11050</name>
</gene>
<feature type="domain" description="HTH tetR-type" evidence="4">
    <location>
        <begin position="6"/>
        <end position="66"/>
    </location>
</feature>
<dbReference type="InterPro" id="IPR011010">
    <property type="entry name" value="DNA_brk_join_enz"/>
</dbReference>
<dbReference type="InterPro" id="IPR002104">
    <property type="entry name" value="Integrase_catalytic"/>
</dbReference>
<dbReference type="AlphaFoldDB" id="A0A1U7HHD1"/>
<keyword evidence="6" id="KW-1185">Reference proteome</keyword>
<dbReference type="SUPFAM" id="SSF48498">
    <property type="entry name" value="Tetracyclin repressor-like, C-terminal domain"/>
    <property type="match status" value="1"/>
</dbReference>
<evidence type="ECO:0000313" key="6">
    <source>
        <dbReference type="Proteomes" id="UP000186868"/>
    </source>
</evidence>